<comment type="caution">
    <text evidence="1">The sequence shown here is derived from an EMBL/GenBank/DDBJ whole genome shotgun (WGS) entry which is preliminary data.</text>
</comment>
<name>A0ABN0TNV0_9ACTN</name>
<gene>
    <name evidence="1" type="ORF">GCM10009539_09620</name>
</gene>
<protein>
    <submittedName>
        <fullName evidence="1">Uncharacterized protein</fullName>
    </submittedName>
</protein>
<proteinExistence type="predicted"/>
<keyword evidence="2" id="KW-1185">Reference proteome</keyword>
<dbReference type="Proteomes" id="UP001500967">
    <property type="component" value="Unassembled WGS sequence"/>
</dbReference>
<dbReference type="EMBL" id="BAAAGX010000005">
    <property type="protein sequence ID" value="GAA0226377.1"/>
    <property type="molecule type" value="Genomic_DNA"/>
</dbReference>
<organism evidence="1 2">
    <name type="scientific">Cryptosporangium japonicum</name>
    <dbReference type="NCBI Taxonomy" id="80872"/>
    <lineage>
        <taxon>Bacteria</taxon>
        <taxon>Bacillati</taxon>
        <taxon>Actinomycetota</taxon>
        <taxon>Actinomycetes</taxon>
        <taxon>Cryptosporangiales</taxon>
        <taxon>Cryptosporangiaceae</taxon>
        <taxon>Cryptosporangium</taxon>
    </lineage>
</organism>
<reference evidence="1 2" key="1">
    <citation type="journal article" date="2019" name="Int. J. Syst. Evol. Microbiol.">
        <title>The Global Catalogue of Microorganisms (GCM) 10K type strain sequencing project: providing services to taxonomists for standard genome sequencing and annotation.</title>
        <authorList>
            <consortium name="The Broad Institute Genomics Platform"/>
            <consortium name="The Broad Institute Genome Sequencing Center for Infectious Disease"/>
            <person name="Wu L."/>
            <person name="Ma J."/>
        </authorList>
    </citation>
    <scope>NUCLEOTIDE SEQUENCE [LARGE SCALE GENOMIC DNA]</scope>
    <source>
        <strain evidence="1 2">JCM 10425</strain>
    </source>
</reference>
<dbReference type="InterPro" id="IPR054206">
    <property type="entry name" value="DUF6912"/>
</dbReference>
<evidence type="ECO:0000313" key="2">
    <source>
        <dbReference type="Proteomes" id="UP001500967"/>
    </source>
</evidence>
<dbReference type="Pfam" id="PF21853">
    <property type="entry name" value="DUF6912"/>
    <property type="match status" value="1"/>
</dbReference>
<accession>A0ABN0TNV0</accession>
<sequence length="216" mass="22325">MSTGVAGLACGVVGLACGVAGSTCGVAGLTCGVAGLTCGVAEPAAGVVGHTGGMRIYLPATLAMLREIDADSAVGPAPLTGFAVTPALREWYLDDDEEVLEYAAFTQAARAALRLLDADPLAPRRRVVLSADVPDHEVTLHPDLDRAVVRSTVPIPLDRLASVHVDGADAEPDVAAAAKVIMEADLGDEDAQFTVDGTEDHELEWYAVQEIPQLLS</sequence>
<evidence type="ECO:0000313" key="1">
    <source>
        <dbReference type="EMBL" id="GAA0226377.1"/>
    </source>
</evidence>